<evidence type="ECO:0000313" key="1">
    <source>
        <dbReference type="EMBL" id="SCB59390.1"/>
    </source>
</evidence>
<name>A0A1C3Y4P5_9HYPH</name>
<evidence type="ECO:0000313" key="2">
    <source>
        <dbReference type="Proteomes" id="UP000198723"/>
    </source>
</evidence>
<reference evidence="1 2" key="1">
    <citation type="submission" date="2016-08" db="EMBL/GenBank/DDBJ databases">
        <authorList>
            <person name="Seilhamer J.J."/>
        </authorList>
    </citation>
    <scope>NUCLEOTIDE SEQUENCE [LARGE SCALE GENOMIC DNA]</scope>
    <source>
        <strain evidence="1 2">HBR26</strain>
    </source>
</reference>
<gene>
    <name evidence="1" type="ORF">GA0061105_10776</name>
</gene>
<dbReference type="Proteomes" id="UP000198723">
    <property type="component" value="Unassembled WGS sequence"/>
</dbReference>
<accession>A0A1C3Y4P5</accession>
<sequence>MGKRTLILLTAGAERFNYRIAGLGFRDGHVLVHRAVHVPFWTFWAAGRRSAKPRRRRCNGR</sequence>
<dbReference type="AlphaFoldDB" id="A0A1C3Y4P5"/>
<dbReference type="EMBL" id="FMAJ01000007">
    <property type="protein sequence ID" value="SCB59390.1"/>
    <property type="molecule type" value="Genomic_DNA"/>
</dbReference>
<proteinExistence type="predicted"/>
<organism evidence="1 2">
    <name type="scientific">Rhizobium aethiopicum</name>
    <dbReference type="NCBI Taxonomy" id="1138170"/>
    <lineage>
        <taxon>Bacteria</taxon>
        <taxon>Pseudomonadati</taxon>
        <taxon>Pseudomonadota</taxon>
        <taxon>Alphaproteobacteria</taxon>
        <taxon>Hyphomicrobiales</taxon>
        <taxon>Rhizobiaceae</taxon>
        <taxon>Rhizobium/Agrobacterium group</taxon>
        <taxon>Rhizobium</taxon>
    </lineage>
</organism>
<protein>
    <submittedName>
        <fullName evidence="1">Uncharacterized protein</fullName>
    </submittedName>
</protein>
<dbReference type="STRING" id="1138170.GA0061105_10776"/>